<name>A0A1I4DIE6_9RHOB</name>
<dbReference type="Proteomes" id="UP000199550">
    <property type="component" value="Unassembled WGS sequence"/>
</dbReference>
<gene>
    <name evidence="2" type="ORF">SAMN04488004_10489</name>
</gene>
<dbReference type="STRING" id="195913.SAMN04488004_10489"/>
<dbReference type="Gene3D" id="3.10.620.30">
    <property type="match status" value="1"/>
</dbReference>
<evidence type="ECO:0000259" key="1">
    <source>
        <dbReference type="SMART" id="SM00460"/>
    </source>
</evidence>
<dbReference type="AlphaFoldDB" id="A0A1I4DIE6"/>
<reference evidence="2 3" key="1">
    <citation type="submission" date="2016-10" db="EMBL/GenBank/DDBJ databases">
        <authorList>
            <person name="de Groot N.N."/>
        </authorList>
    </citation>
    <scope>NUCLEOTIDE SEQUENCE [LARGE SCALE GENOMIC DNA]</scope>
    <source>
        <strain evidence="2 3">DSM 16199</strain>
    </source>
</reference>
<feature type="domain" description="Transglutaminase-like" evidence="1">
    <location>
        <begin position="158"/>
        <end position="218"/>
    </location>
</feature>
<dbReference type="RefSeq" id="WP_217646844.1">
    <property type="nucleotide sequence ID" value="NZ_CP072991.1"/>
</dbReference>
<dbReference type="PANTHER" id="PTHR33490">
    <property type="entry name" value="BLR5614 PROTEIN-RELATED"/>
    <property type="match status" value="1"/>
</dbReference>
<dbReference type="SUPFAM" id="SSF54001">
    <property type="entry name" value="Cysteine proteinases"/>
    <property type="match status" value="1"/>
</dbReference>
<accession>A0A1I4DIE6</accession>
<protein>
    <submittedName>
        <fullName evidence="2">Transglutaminase-like superfamily protein</fullName>
    </submittedName>
</protein>
<proteinExistence type="predicted"/>
<dbReference type="Gene3D" id="2.60.40.2250">
    <property type="match status" value="1"/>
</dbReference>
<dbReference type="PANTHER" id="PTHR33490:SF12">
    <property type="entry name" value="BLL5557 PROTEIN"/>
    <property type="match status" value="1"/>
</dbReference>
<evidence type="ECO:0000313" key="3">
    <source>
        <dbReference type="Proteomes" id="UP000199550"/>
    </source>
</evidence>
<organism evidence="2 3">
    <name type="scientific">Loktanella salsilacus</name>
    <dbReference type="NCBI Taxonomy" id="195913"/>
    <lineage>
        <taxon>Bacteria</taxon>
        <taxon>Pseudomonadati</taxon>
        <taxon>Pseudomonadota</taxon>
        <taxon>Alphaproteobacteria</taxon>
        <taxon>Rhodobacterales</taxon>
        <taxon>Roseobacteraceae</taxon>
        <taxon>Loktanella</taxon>
    </lineage>
</organism>
<evidence type="ECO:0000313" key="2">
    <source>
        <dbReference type="EMBL" id="SFK91836.1"/>
    </source>
</evidence>
<dbReference type="Pfam" id="PF01841">
    <property type="entry name" value="Transglut_core"/>
    <property type="match status" value="1"/>
</dbReference>
<dbReference type="InterPro" id="IPR002931">
    <property type="entry name" value="Transglutaminase-like"/>
</dbReference>
<sequence length="258" mass="28342">MDSQITVRLNYGIPQPCTLLLQIRAMTDFNQTVTWENTEIAAYKSFRDMPAEEGIGNRIWLETNGDLLLTYSAQVTVNRPVAQLKSLKETPLYQLNAPTVKYLMASRYCTADSFGAFMTDTFGDLRGGPRVLAMSRWITDNLTYDGESSDGNTTAQDTFDARRGVCRDYAHLLIAMCRSSAIPARIASVYSPDVTPPDFHAVAEVYLNGGWHLIDPTGMTTPDRMIIAGVGRDAADVAFLTAFGAATLNEQTVSVVTC</sequence>
<keyword evidence="3" id="KW-1185">Reference proteome</keyword>
<dbReference type="EMBL" id="FOTF01000004">
    <property type="protein sequence ID" value="SFK91836.1"/>
    <property type="molecule type" value="Genomic_DNA"/>
</dbReference>
<dbReference type="SMART" id="SM00460">
    <property type="entry name" value="TGc"/>
    <property type="match status" value="1"/>
</dbReference>
<dbReference type="InterPro" id="IPR038765">
    <property type="entry name" value="Papain-like_cys_pep_sf"/>
</dbReference>